<evidence type="ECO:0000313" key="1">
    <source>
        <dbReference type="EMBL" id="OMP08355.1"/>
    </source>
</evidence>
<protein>
    <submittedName>
        <fullName evidence="1">N-glycanase 1</fullName>
    </submittedName>
</protein>
<sequence>MGRQTKPVLERLTIEEVDLPIFTKMKSPITLITIHSLEAARPSTKSHFTSAYMIIIRCTIPSTCLEAAHLGAQAPQPSTPKNKAIFTILIKIERRHARSTPSPPATASSALPIVRSPIPLALPPSGIPSPAERPSSDGLPLALLILSKA</sequence>
<keyword evidence="2" id="KW-1185">Reference proteome</keyword>
<dbReference type="EMBL" id="AWUE01012774">
    <property type="protein sequence ID" value="OMP08355.1"/>
    <property type="molecule type" value="Genomic_DNA"/>
</dbReference>
<organism evidence="1 2">
    <name type="scientific">Corchorus olitorius</name>
    <dbReference type="NCBI Taxonomy" id="93759"/>
    <lineage>
        <taxon>Eukaryota</taxon>
        <taxon>Viridiplantae</taxon>
        <taxon>Streptophyta</taxon>
        <taxon>Embryophyta</taxon>
        <taxon>Tracheophyta</taxon>
        <taxon>Spermatophyta</taxon>
        <taxon>Magnoliopsida</taxon>
        <taxon>eudicotyledons</taxon>
        <taxon>Gunneridae</taxon>
        <taxon>Pentapetalae</taxon>
        <taxon>rosids</taxon>
        <taxon>malvids</taxon>
        <taxon>Malvales</taxon>
        <taxon>Malvaceae</taxon>
        <taxon>Grewioideae</taxon>
        <taxon>Apeibeae</taxon>
        <taxon>Corchorus</taxon>
    </lineage>
</organism>
<dbReference type="Proteomes" id="UP000187203">
    <property type="component" value="Unassembled WGS sequence"/>
</dbReference>
<proteinExistence type="predicted"/>
<evidence type="ECO:0000313" key="2">
    <source>
        <dbReference type="Proteomes" id="UP000187203"/>
    </source>
</evidence>
<gene>
    <name evidence="1" type="ORF">COLO4_06552</name>
</gene>
<reference evidence="2" key="1">
    <citation type="submission" date="2013-09" db="EMBL/GenBank/DDBJ databases">
        <title>Corchorus olitorius genome sequencing.</title>
        <authorList>
            <person name="Alam M."/>
            <person name="Haque M.S."/>
            <person name="Islam M.S."/>
            <person name="Emdad E.M."/>
            <person name="Islam M.M."/>
            <person name="Ahmed B."/>
            <person name="Halim A."/>
            <person name="Hossen Q.M.M."/>
            <person name="Hossain M.Z."/>
            <person name="Ahmed R."/>
            <person name="Khan M.M."/>
            <person name="Islam R."/>
            <person name="Rashid M.M."/>
            <person name="Khan S.A."/>
            <person name="Rahman M.S."/>
            <person name="Alam M."/>
            <person name="Yahiya A.S."/>
            <person name="Khan M.S."/>
            <person name="Azam M.S."/>
            <person name="Haque T."/>
            <person name="Lashkar M.Z.H."/>
            <person name="Akhand A.I."/>
            <person name="Morshed G."/>
            <person name="Roy S."/>
            <person name="Uddin K.S."/>
            <person name="Rabeya T."/>
            <person name="Hossain A.S."/>
            <person name="Chowdhury A."/>
            <person name="Snigdha A.R."/>
            <person name="Mortoza M.S."/>
            <person name="Matin S.A."/>
            <person name="Hoque S.M.E."/>
            <person name="Islam M.K."/>
            <person name="Roy D.K."/>
            <person name="Haider R."/>
            <person name="Moosa M.M."/>
            <person name="Elias S.M."/>
            <person name="Hasan A.M."/>
            <person name="Jahan S."/>
            <person name="Shafiuddin M."/>
            <person name="Mahmood N."/>
            <person name="Shommy N.S."/>
        </authorList>
    </citation>
    <scope>NUCLEOTIDE SEQUENCE [LARGE SCALE GENOMIC DNA]</scope>
    <source>
        <strain evidence="2">cv. O-4</strain>
    </source>
</reference>
<comment type="caution">
    <text evidence="1">The sequence shown here is derived from an EMBL/GenBank/DDBJ whole genome shotgun (WGS) entry which is preliminary data.</text>
</comment>
<accession>A0A1R3KMN3</accession>
<name>A0A1R3KMN3_9ROSI</name>
<dbReference type="AlphaFoldDB" id="A0A1R3KMN3"/>